<accession>A0A0B7F7S5</accession>
<gene>
    <name evidence="2" type="ORF">RSOLAG1IB_06420</name>
</gene>
<protein>
    <submittedName>
        <fullName evidence="2">Uncharacterized protein</fullName>
    </submittedName>
</protein>
<reference evidence="2 3" key="1">
    <citation type="submission" date="2014-11" db="EMBL/GenBank/DDBJ databases">
        <authorList>
            <person name="Wibberg Daniel"/>
        </authorList>
    </citation>
    <scope>NUCLEOTIDE SEQUENCE [LARGE SCALE GENOMIC DNA]</scope>
    <source>
        <strain evidence="2">Rhizoctonia solani AG1-IB 7/3/14</strain>
    </source>
</reference>
<organism evidence="2 3">
    <name type="scientific">Thanatephorus cucumeris (strain AG1-IB / isolate 7/3/14)</name>
    <name type="common">Lettuce bottom rot fungus</name>
    <name type="synonym">Rhizoctonia solani</name>
    <dbReference type="NCBI Taxonomy" id="1108050"/>
    <lineage>
        <taxon>Eukaryota</taxon>
        <taxon>Fungi</taxon>
        <taxon>Dikarya</taxon>
        <taxon>Basidiomycota</taxon>
        <taxon>Agaricomycotina</taxon>
        <taxon>Agaricomycetes</taxon>
        <taxon>Cantharellales</taxon>
        <taxon>Ceratobasidiaceae</taxon>
        <taxon>Rhizoctonia</taxon>
        <taxon>Rhizoctonia solani AG-1</taxon>
    </lineage>
</organism>
<dbReference type="Proteomes" id="UP000059188">
    <property type="component" value="Unassembled WGS sequence"/>
</dbReference>
<evidence type="ECO:0000256" key="1">
    <source>
        <dbReference type="SAM" id="MobiDB-lite"/>
    </source>
</evidence>
<dbReference type="EMBL" id="LN679112">
    <property type="protein sequence ID" value="CEL53565.1"/>
    <property type="molecule type" value="Genomic_DNA"/>
</dbReference>
<name>A0A0B7F7S5_THACB</name>
<keyword evidence="3" id="KW-1185">Reference proteome</keyword>
<proteinExistence type="predicted"/>
<evidence type="ECO:0000313" key="2">
    <source>
        <dbReference type="EMBL" id="CEL53565.1"/>
    </source>
</evidence>
<dbReference type="AlphaFoldDB" id="A0A0B7F7S5"/>
<evidence type="ECO:0000313" key="3">
    <source>
        <dbReference type="Proteomes" id="UP000059188"/>
    </source>
</evidence>
<feature type="region of interest" description="Disordered" evidence="1">
    <location>
        <begin position="1"/>
        <end position="28"/>
    </location>
</feature>
<sequence length="76" mass="7993">MGWYDWEGGGHRGRVSDPGMDTGTPKREGRLVGQVSIPTSAYKGQVLACGKSALLGFTVVAQLNQNRWGSGARGSA</sequence>